<evidence type="ECO:0000313" key="6">
    <source>
        <dbReference type="Proteomes" id="UP000232638"/>
    </source>
</evidence>
<dbReference type="SUPFAM" id="SSF47473">
    <property type="entry name" value="EF-hand"/>
    <property type="match status" value="1"/>
</dbReference>
<dbReference type="RefSeq" id="WP_100920488.1">
    <property type="nucleotide sequence ID" value="NZ_CP020370.1"/>
</dbReference>
<dbReference type="PANTHER" id="PTHR10827:SF98">
    <property type="entry name" value="45 KDA CALCIUM-BINDING PROTEIN"/>
    <property type="match status" value="1"/>
</dbReference>
<dbReference type="InterPro" id="IPR018247">
    <property type="entry name" value="EF_Hand_1_Ca_BS"/>
</dbReference>
<dbReference type="OrthoDB" id="5770156at2"/>
<reference evidence="5 6" key="1">
    <citation type="submission" date="2017-03" db="EMBL/GenBank/DDBJ databases">
        <title>Complete genome sequence of Candidatus 'Thiodictyon syntrophicum' sp. nov. strain Cad16T, a photolithoautotroph purple sulfur bacterium isolated from an alpine meromictic lake.</title>
        <authorList>
            <person name="Luedin S.M."/>
            <person name="Pothier J.F."/>
            <person name="Danza F."/>
            <person name="Storelli N."/>
            <person name="Wittwer M."/>
            <person name="Tonolla M."/>
        </authorList>
    </citation>
    <scope>NUCLEOTIDE SEQUENCE [LARGE SCALE GENOMIC DNA]</scope>
    <source>
        <strain evidence="5 6">Cad16T</strain>
    </source>
</reference>
<accession>A0A2K8UCJ2</accession>
<dbReference type="InterPro" id="IPR002048">
    <property type="entry name" value="EF_hand_dom"/>
</dbReference>
<evidence type="ECO:0000256" key="3">
    <source>
        <dbReference type="SAM" id="SignalP"/>
    </source>
</evidence>
<dbReference type="PROSITE" id="PS50222">
    <property type="entry name" value="EF_HAND_2"/>
    <property type="match status" value="3"/>
</dbReference>
<dbReference type="GO" id="GO:0005509">
    <property type="term" value="F:calcium ion binding"/>
    <property type="evidence" value="ECO:0007669"/>
    <property type="project" value="InterPro"/>
</dbReference>
<dbReference type="Pfam" id="PF13202">
    <property type="entry name" value="EF-hand_5"/>
    <property type="match status" value="2"/>
</dbReference>
<feature type="domain" description="EF-hand" evidence="4">
    <location>
        <begin position="38"/>
        <end position="64"/>
    </location>
</feature>
<evidence type="ECO:0000256" key="1">
    <source>
        <dbReference type="ARBA" id="ARBA00022723"/>
    </source>
</evidence>
<dbReference type="SMART" id="SM00054">
    <property type="entry name" value="EFh"/>
    <property type="match status" value="4"/>
</dbReference>
<evidence type="ECO:0000313" key="5">
    <source>
        <dbReference type="EMBL" id="AUB82781.1"/>
    </source>
</evidence>
<protein>
    <recommendedName>
        <fullName evidence="4">EF-hand domain-containing protein</fullName>
    </recommendedName>
</protein>
<dbReference type="KEGG" id="tsy:THSYN_18775"/>
<sequence length="213" mass="21944">MKHQTETITRGLILAIACLLLPGTLAAQAPAPPGPMTFSELDKNGDGAVTEQEFTTAHGAHMAARAAQGAPMRGAATAPTFADFDRNGDGRLTSEEFQAGRQALMQGRPGMGAGPGAGPGGGMGPGGRGMGMGRNMPVFAEFDLNGDGTLTETEFYEARAKRMAERAAQGYAMRNAGKAPAFSAIDTDGNGQVTPDEFAASQAAHRGQMMSQP</sequence>
<dbReference type="Gene3D" id="1.10.238.10">
    <property type="entry name" value="EF-hand"/>
    <property type="match status" value="2"/>
</dbReference>
<feature type="domain" description="EF-hand" evidence="4">
    <location>
        <begin position="81"/>
        <end position="107"/>
    </location>
</feature>
<dbReference type="PANTHER" id="PTHR10827">
    <property type="entry name" value="RETICULOCALBIN"/>
    <property type="match status" value="1"/>
</dbReference>
<organism evidence="5 6">
    <name type="scientific">Candidatus Thiodictyon syntrophicum</name>
    <dbReference type="NCBI Taxonomy" id="1166950"/>
    <lineage>
        <taxon>Bacteria</taxon>
        <taxon>Pseudomonadati</taxon>
        <taxon>Pseudomonadota</taxon>
        <taxon>Gammaproteobacteria</taxon>
        <taxon>Chromatiales</taxon>
        <taxon>Chromatiaceae</taxon>
        <taxon>Thiodictyon</taxon>
    </lineage>
</organism>
<dbReference type="InterPro" id="IPR011992">
    <property type="entry name" value="EF-hand-dom_pair"/>
</dbReference>
<keyword evidence="6" id="KW-1185">Reference proteome</keyword>
<dbReference type="AlphaFoldDB" id="A0A2K8UCJ2"/>
<feature type="chain" id="PRO_5014946875" description="EF-hand domain-containing protein" evidence="3">
    <location>
        <begin position="30"/>
        <end position="213"/>
    </location>
</feature>
<dbReference type="EMBL" id="CP020370">
    <property type="protein sequence ID" value="AUB82781.1"/>
    <property type="molecule type" value="Genomic_DNA"/>
</dbReference>
<dbReference type="CDD" id="cd00051">
    <property type="entry name" value="EFh"/>
    <property type="match status" value="2"/>
</dbReference>
<keyword evidence="3" id="KW-0732">Signal</keyword>
<keyword evidence="2" id="KW-0677">Repeat</keyword>
<gene>
    <name evidence="5" type="ORF">THSYN_18775</name>
</gene>
<feature type="signal peptide" evidence="3">
    <location>
        <begin position="1"/>
        <end position="29"/>
    </location>
</feature>
<proteinExistence type="predicted"/>
<feature type="domain" description="EF-hand" evidence="4">
    <location>
        <begin position="138"/>
        <end position="165"/>
    </location>
</feature>
<dbReference type="Proteomes" id="UP000232638">
    <property type="component" value="Chromosome"/>
</dbReference>
<dbReference type="PROSITE" id="PS00018">
    <property type="entry name" value="EF_HAND_1"/>
    <property type="match status" value="4"/>
</dbReference>
<evidence type="ECO:0000256" key="2">
    <source>
        <dbReference type="ARBA" id="ARBA00022737"/>
    </source>
</evidence>
<dbReference type="Pfam" id="PF13499">
    <property type="entry name" value="EF-hand_7"/>
    <property type="match status" value="1"/>
</dbReference>
<keyword evidence="1" id="KW-0479">Metal-binding</keyword>
<evidence type="ECO:0000259" key="4">
    <source>
        <dbReference type="PROSITE" id="PS50222"/>
    </source>
</evidence>
<name>A0A2K8UCJ2_9GAMM</name>